<reference evidence="2 3" key="1">
    <citation type="submission" date="2020-10" db="EMBL/GenBank/DDBJ databases">
        <authorList>
            <person name="Castelo-Branco R."/>
            <person name="Eusebio N."/>
            <person name="Adriana R."/>
            <person name="Vieira A."/>
            <person name="Brugerolle De Fraissinette N."/>
            <person name="Rezende De Castro R."/>
            <person name="Schneider M.P."/>
            <person name="Vasconcelos V."/>
            <person name="Leao P.N."/>
        </authorList>
    </citation>
    <scope>NUCLEOTIDE SEQUENCE [LARGE SCALE GENOMIC DNA]</scope>
    <source>
        <strain evidence="2 3">LEGE 06123</strain>
    </source>
</reference>
<evidence type="ECO:0000256" key="1">
    <source>
        <dbReference type="SAM" id="MobiDB-lite"/>
    </source>
</evidence>
<feature type="compositionally biased region" description="Basic and acidic residues" evidence="1">
    <location>
        <begin position="146"/>
        <end position="160"/>
    </location>
</feature>
<dbReference type="Proteomes" id="UP000651156">
    <property type="component" value="Unassembled WGS sequence"/>
</dbReference>
<evidence type="ECO:0000313" key="2">
    <source>
        <dbReference type="EMBL" id="MBE9190624.1"/>
    </source>
</evidence>
<proteinExistence type="predicted"/>
<feature type="region of interest" description="Disordered" evidence="1">
    <location>
        <begin position="133"/>
        <end position="160"/>
    </location>
</feature>
<comment type="caution">
    <text evidence="2">The sequence shown here is derived from an EMBL/GenBank/DDBJ whole genome shotgun (WGS) entry which is preliminary data.</text>
</comment>
<sequence length="252" mass="29257">MKVKTELVGEAWKVKAKYAGVDDGSGEFEPNEIKKPKQLPPSSSAVVQDLDYGSPEWIKRTHDMAMLFEGMAHTYKMDMGQFLRSKKEKRGWMKFVETLPFTRQTADNYIEYYEKAKGLPHLDVRYKEENQERRVVQPFCTTPEPSENKDSSSEKSGETVREADAITELVVVRDYEQVVSTKTDTKKENKYKRQKEDQVRGRVEISTTPEIKEIIRTRRIQLGYKTDCDYLLHLVMQDAIKAGFTLPEENEQ</sequence>
<name>A0ABR9UQR5_9CHRO</name>
<gene>
    <name evidence="2" type="ORF">IQ230_09670</name>
</gene>
<dbReference type="EMBL" id="JADEWN010000019">
    <property type="protein sequence ID" value="MBE9190624.1"/>
    <property type="molecule type" value="Genomic_DNA"/>
</dbReference>
<evidence type="ECO:0000313" key="3">
    <source>
        <dbReference type="Proteomes" id="UP000651156"/>
    </source>
</evidence>
<accession>A0ABR9UQR5</accession>
<organism evidence="2 3">
    <name type="scientific">Gloeocapsopsis crepidinum LEGE 06123</name>
    <dbReference type="NCBI Taxonomy" id="588587"/>
    <lineage>
        <taxon>Bacteria</taxon>
        <taxon>Bacillati</taxon>
        <taxon>Cyanobacteriota</taxon>
        <taxon>Cyanophyceae</taxon>
        <taxon>Oscillatoriophycideae</taxon>
        <taxon>Chroococcales</taxon>
        <taxon>Chroococcaceae</taxon>
        <taxon>Gloeocapsopsis</taxon>
    </lineage>
</organism>
<dbReference type="RefSeq" id="WP_193931799.1">
    <property type="nucleotide sequence ID" value="NZ_CAWPMZ010000040.1"/>
</dbReference>
<keyword evidence="3" id="KW-1185">Reference proteome</keyword>
<protein>
    <submittedName>
        <fullName evidence="2">Uncharacterized protein</fullName>
    </submittedName>
</protein>